<dbReference type="EMBL" id="JACEIK010000377">
    <property type="protein sequence ID" value="MCD7455929.1"/>
    <property type="molecule type" value="Genomic_DNA"/>
</dbReference>
<comment type="caution">
    <text evidence="1">The sequence shown here is derived from an EMBL/GenBank/DDBJ whole genome shotgun (WGS) entry which is preliminary data.</text>
</comment>
<organism evidence="1 2">
    <name type="scientific">Datura stramonium</name>
    <name type="common">Jimsonweed</name>
    <name type="synonym">Common thornapple</name>
    <dbReference type="NCBI Taxonomy" id="4076"/>
    <lineage>
        <taxon>Eukaryota</taxon>
        <taxon>Viridiplantae</taxon>
        <taxon>Streptophyta</taxon>
        <taxon>Embryophyta</taxon>
        <taxon>Tracheophyta</taxon>
        <taxon>Spermatophyta</taxon>
        <taxon>Magnoliopsida</taxon>
        <taxon>eudicotyledons</taxon>
        <taxon>Gunneridae</taxon>
        <taxon>Pentapetalae</taxon>
        <taxon>asterids</taxon>
        <taxon>lamiids</taxon>
        <taxon>Solanales</taxon>
        <taxon>Solanaceae</taxon>
        <taxon>Solanoideae</taxon>
        <taxon>Datureae</taxon>
        <taxon>Datura</taxon>
    </lineage>
</organism>
<name>A0ABS8SAX2_DATST</name>
<sequence>MHEKQKGWWELPEVATPYDQYWPRNLHHVPRLSRSLHHHLALKQIINGPRAIGGPAMAASSALMSGSSLGVILQKRLRKYVSLAVVELEKDIGEVIPQPHQIKSFLIYD</sequence>
<protein>
    <submittedName>
        <fullName evidence="1">Uncharacterized protein</fullName>
    </submittedName>
</protein>
<dbReference type="Proteomes" id="UP000823775">
    <property type="component" value="Unassembled WGS sequence"/>
</dbReference>
<accession>A0ABS8SAX2</accession>
<reference evidence="1 2" key="1">
    <citation type="journal article" date="2021" name="BMC Genomics">
        <title>Datura genome reveals duplications of psychoactive alkaloid biosynthetic genes and high mutation rate following tissue culture.</title>
        <authorList>
            <person name="Rajewski A."/>
            <person name="Carter-House D."/>
            <person name="Stajich J."/>
            <person name="Litt A."/>
        </authorList>
    </citation>
    <scope>NUCLEOTIDE SEQUENCE [LARGE SCALE GENOMIC DNA]</scope>
    <source>
        <strain evidence="1">AR-01</strain>
    </source>
</reference>
<evidence type="ECO:0000313" key="1">
    <source>
        <dbReference type="EMBL" id="MCD7455929.1"/>
    </source>
</evidence>
<keyword evidence="2" id="KW-1185">Reference proteome</keyword>
<evidence type="ECO:0000313" key="2">
    <source>
        <dbReference type="Proteomes" id="UP000823775"/>
    </source>
</evidence>
<gene>
    <name evidence="1" type="ORF">HAX54_030178</name>
</gene>
<proteinExistence type="predicted"/>